<evidence type="ECO:0000313" key="12">
    <source>
        <dbReference type="Proteomes" id="UP000835052"/>
    </source>
</evidence>
<dbReference type="InterPro" id="IPR000980">
    <property type="entry name" value="SH2"/>
</dbReference>
<dbReference type="Gene3D" id="1.10.510.10">
    <property type="entry name" value="Transferase(Phosphotransferase) domain 1"/>
    <property type="match status" value="1"/>
</dbReference>
<reference evidence="11" key="1">
    <citation type="submission" date="2020-10" db="EMBL/GenBank/DDBJ databases">
        <authorList>
            <person name="Kikuchi T."/>
        </authorList>
    </citation>
    <scope>NUCLEOTIDE SEQUENCE</scope>
    <source>
        <strain evidence="11">NKZ352</strain>
    </source>
</reference>
<dbReference type="InterPro" id="IPR036860">
    <property type="entry name" value="SH2_dom_sf"/>
</dbReference>
<evidence type="ECO:0000256" key="4">
    <source>
        <dbReference type="ARBA" id="ARBA00022840"/>
    </source>
</evidence>
<comment type="catalytic activity">
    <reaction evidence="6 8">
        <text>L-tyrosyl-[protein] + ATP = O-phospho-L-tyrosyl-[protein] + ADP + H(+)</text>
        <dbReference type="Rhea" id="RHEA:10596"/>
        <dbReference type="Rhea" id="RHEA-COMP:10136"/>
        <dbReference type="Rhea" id="RHEA-COMP:20101"/>
        <dbReference type="ChEBI" id="CHEBI:15378"/>
        <dbReference type="ChEBI" id="CHEBI:30616"/>
        <dbReference type="ChEBI" id="CHEBI:46858"/>
        <dbReference type="ChEBI" id="CHEBI:61978"/>
        <dbReference type="ChEBI" id="CHEBI:456216"/>
        <dbReference type="EC" id="2.7.10.2"/>
    </reaction>
</comment>
<dbReference type="AlphaFoldDB" id="A0A8S1HHZ6"/>
<feature type="domain" description="Protein kinase" evidence="10">
    <location>
        <begin position="201"/>
        <end position="461"/>
    </location>
</feature>
<comment type="similarity">
    <text evidence="8">Belongs to the protein kinase superfamily. Tyr protein kinase family.</text>
</comment>
<dbReference type="InterPro" id="IPR050198">
    <property type="entry name" value="Non-receptor_tyrosine_kinases"/>
</dbReference>
<keyword evidence="2 8" id="KW-0547">Nucleotide-binding</keyword>
<dbReference type="GO" id="GO:0004715">
    <property type="term" value="F:non-membrane spanning protein tyrosine kinase activity"/>
    <property type="evidence" value="ECO:0007669"/>
    <property type="project" value="UniProtKB-EC"/>
</dbReference>
<comment type="caution">
    <text evidence="11">The sequence shown here is derived from an EMBL/GenBank/DDBJ whole genome shotgun (WGS) entry which is preliminary data.</text>
</comment>
<evidence type="ECO:0000256" key="7">
    <source>
        <dbReference type="PROSITE-ProRule" id="PRU00191"/>
    </source>
</evidence>
<proteinExistence type="inferred from homology"/>
<keyword evidence="3 8" id="KW-0418">Kinase</keyword>
<organism evidence="11 12">
    <name type="scientific">Caenorhabditis auriculariae</name>
    <dbReference type="NCBI Taxonomy" id="2777116"/>
    <lineage>
        <taxon>Eukaryota</taxon>
        <taxon>Metazoa</taxon>
        <taxon>Ecdysozoa</taxon>
        <taxon>Nematoda</taxon>
        <taxon>Chromadorea</taxon>
        <taxon>Rhabditida</taxon>
        <taxon>Rhabditina</taxon>
        <taxon>Rhabditomorpha</taxon>
        <taxon>Rhabditoidea</taxon>
        <taxon>Rhabditidae</taxon>
        <taxon>Peloderinae</taxon>
        <taxon>Caenorhabditis</taxon>
    </lineage>
</organism>
<keyword evidence="1 8" id="KW-0808">Transferase</keyword>
<feature type="domain" description="SH2" evidence="9">
    <location>
        <begin position="60"/>
        <end position="189"/>
    </location>
</feature>
<dbReference type="Gene3D" id="3.30.505.10">
    <property type="entry name" value="SH2 domain"/>
    <property type="match status" value="1"/>
</dbReference>
<dbReference type="InterPro" id="IPR011009">
    <property type="entry name" value="Kinase-like_dom_sf"/>
</dbReference>
<dbReference type="SUPFAM" id="SSF55550">
    <property type="entry name" value="SH2 domain"/>
    <property type="match status" value="1"/>
</dbReference>
<keyword evidence="7" id="KW-0727">SH2 domain</keyword>
<dbReference type="Pfam" id="PF07714">
    <property type="entry name" value="PK_Tyr_Ser-Thr"/>
    <property type="match status" value="1"/>
</dbReference>
<dbReference type="PROSITE" id="PS50011">
    <property type="entry name" value="PROTEIN_KINASE_DOM"/>
    <property type="match status" value="1"/>
</dbReference>
<evidence type="ECO:0000256" key="1">
    <source>
        <dbReference type="ARBA" id="ARBA00022679"/>
    </source>
</evidence>
<sequence>MFLVKMITGRMSRKSPDSPPTTTNEETEEYVNVHEELGSIRKKAGLEELEIPFQARKLPFCHGYLPALEANHLLIRSGDFLIRFLEDNNKVRVVVSVGLTSTQSYKYRELEEEGREQEEKWKAERAREGGEPFRETIAVNVRHMMVEEEDKLGCTIDEETFFPCLYSLLAYYMFVKREGPQDFNLRNPINRQYGSFRLTEINIVRILNNGAYGQVALADITHPAFEQDKAAVKTVKQDLPEWRELEEKLIKEGRVSTPLDNDNVLRTLGFCYDTKPVQLLFEYCPGGALSKFLVAKSEKMSNLALARLCLDAARGLDYIHEVGFLHRDVSARNCLLDENGTVKIAGFGLSIKTCYYEVWHPEKLPIRYLAPECFNDFQFIAETDVYAFGHILCEVFNQGQLPYAGMSGEQARTEILAGKAPSMHGRAPEALRLYVGGRLLAYHTVYRPPMHQVVHFLETLISCLEKHEPEEEGKDEFPMEADNDEAMQPNQATEDVYELLDPGNRFDIY</sequence>
<dbReference type="PANTHER" id="PTHR24418">
    <property type="entry name" value="TYROSINE-PROTEIN KINASE"/>
    <property type="match status" value="1"/>
</dbReference>
<evidence type="ECO:0000259" key="9">
    <source>
        <dbReference type="PROSITE" id="PS50001"/>
    </source>
</evidence>
<evidence type="ECO:0000256" key="8">
    <source>
        <dbReference type="RuleBase" id="RU362096"/>
    </source>
</evidence>
<keyword evidence="12" id="KW-1185">Reference proteome</keyword>
<dbReference type="PROSITE" id="PS50001">
    <property type="entry name" value="SH2"/>
    <property type="match status" value="1"/>
</dbReference>
<dbReference type="PRINTS" id="PR00109">
    <property type="entry name" value="TYRKINASE"/>
</dbReference>
<evidence type="ECO:0000256" key="6">
    <source>
        <dbReference type="ARBA" id="ARBA00051245"/>
    </source>
</evidence>
<evidence type="ECO:0000256" key="2">
    <source>
        <dbReference type="ARBA" id="ARBA00022741"/>
    </source>
</evidence>
<name>A0A8S1HHZ6_9PELO</name>
<keyword evidence="4 8" id="KW-0067">ATP-binding</keyword>
<dbReference type="EMBL" id="CAJGYM010000054">
    <property type="protein sequence ID" value="CAD6195374.1"/>
    <property type="molecule type" value="Genomic_DNA"/>
</dbReference>
<dbReference type="InterPro" id="IPR008266">
    <property type="entry name" value="Tyr_kinase_AS"/>
</dbReference>
<dbReference type="GO" id="GO:0005524">
    <property type="term" value="F:ATP binding"/>
    <property type="evidence" value="ECO:0007669"/>
    <property type="project" value="UniProtKB-KW"/>
</dbReference>
<evidence type="ECO:0000256" key="3">
    <source>
        <dbReference type="ARBA" id="ARBA00022777"/>
    </source>
</evidence>
<dbReference type="InterPro" id="IPR001245">
    <property type="entry name" value="Ser-Thr/Tyr_kinase_cat_dom"/>
</dbReference>
<evidence type="ECO:0000256" key="5">
    <source>
        <dbReference type="ARBA" id="ARBA00023137"/>
    </source>
</evidence>
<gene>
    <name evidence="11" type="ORF">CAUJ_LOCUS11293</name>
</gene>
<dbReference type="OrthoDB" id="5915887at2759"/>
<keyword evidence="5 8" id="KW-0829">Tyrosine-protein kinase</keyword>
<dbReference type="EC" id="2.7.10.2" evidence="8"/>
<dbReference type="SMART" id="SM00252">
    <property type="entry name" value="SH2"/>
    <property type="match status" value="1"/>
</dbReference>
<dbReference type="InterPro" id="IPR000719">
    <property type="entry name" value="Prot_kinase_dom"/>
</dbReference>
<accession>A0A8S1HHZ6</accession>
<evidence type="ECO:0000259" key="10">
    <source>
        <dbReference type="PROSITE" id="PS50011"/>
    </source>
</evidence>
<evidence type="ECO:0000313" key="11">
    <source>
        <dbReference type="EMBL" id="CAD6195374.1"/>
    </source>
</evidence>
<dbReference type="Proteomes" id="UP000835052">
    <property type="component" value="Unassembled WGS sequence"/>
</dbReference>
<dbReference type="PROSITE" id="PS00109">
    <property type="entry name" value="PROTEIN_KINASE_TYR"/>
    <property type="match status" value="1"/>
</dbReference>
<protein>
    <recommendedName>
        <fullName evidence="8">Tyrosine-protein kinase</fullName>
        <ecNumber evidence="8">2.7.10.2</ecNumber>
    </recommendedName>
</protein>
<dbReference type="SUPFAM" id="SSF56112">
    <property type="entry name" value="Protein kinase-like (PK-like)"/>
    <property type="match status" value="1"/>
</dbReference>